<sequence>MSLYFPVKSTRDNESGAPLHLPDSPISDLTDGSTGQATEGKWRREERKDGRRTCTSLSSSAHHHGGRIRWPDPLVAVAGDSGRPGLPLLLPHSSSPFSSLPTAVESSNGGEGRGGARRQWRWPSPRADPGTTTLSRDDDDLCDLDDDDDDGPGSGDDWLL</sequence>
<evidence type="ECO:0000313" key="3">
    <source>
        <dbReference type="Proteomes" id="UP000026962"/>
    </source>
</evidence>
<dbReference type="Proteomes" id="UP000026962">
    <property type="component" value="Chromosome 4"/>
</dbReference>
<organism evidence="2">
    <name type="scientific">Oryza punctata</name>
    <name type="common">Red rice</name>
    <dbReference type="NCBI Taxonomy" id="4537"/>
    <lineage>
        <taxon>Eukaryota</taxon>
        <taxon>Viridiplantae</taxon>
        <taxon>Streptophyta</taxon>
        <taxon>Embryophyta</taxon>
        <taxon>Tracheophyta</taxon>
        <taxon>Spermatophyta</taxon>
        <taxon>Magnoliopsida</taxon>
        <taxon>Liliopsida</taxon>
        <taxon>Poales</taxon>
        <taxon>Poaceae</taxon>
        <taxon>BOP clade</taxon>
        <taxon>Oryzoideae</taxon>
        <taxon>Oryzeae</taxon>
        <taxon>Oryzinae</taxon>
        <taxon>Oryza</taxon>
    </lineage>
</organism>
<feature type="compositionally biased region" description="Basic and acidic residues" evidence="1">
    <location>
        <begin position="40"/>
        <end position="52"/>
    </location>
</feature>
<dbReference type="HOGENOM" id="CLU_1655004_0_0_1"/>
<keyword evidence="3" id="KW-1185">Reference proteome</keyword>
<dbReference type="Gramene" id="OPUNC04G28370.1">
    <property type="protein sequence ID" value="OPUNC04G28370.1"/>
    <property type="gene ID" value="OPUNC04G28370"/>
</dbReference>
<evidence type="ECO:0000256" key="1">
    <source>
        <dbReference type="SAM" id="MobiDB-lite"/>
    </source>
</evidence>
<feature type="region of interest" description="Disordered" evidence="1">
    <location>
        <begin position="1"/>
        <end position="160"/>
    </location>
</feature>
<proteinExistence type="predicted"/>
<dbReference type="EnsemblPlants" id="OPUNC04G28370.1">
    <property type="protein sequence ID" value="OPUNC04G28370.1"/>
    <property type="gene ID" value="OPUNC04G28370"/>
</dbReference>
<name>A0A0E0KXA4_ORYPU</name>
<dbReference type="AlphaFoldDB" id="A0A0E0KXA4"/>
<reference evidence="2" key="1">
    <citation type="submission" date="2015-04" db="UniProtKB">
        <authorList>
            <consortium name="EnsemblPlants"/>
        </authorList>
    </citation>
    <scope>IDENTIFICATION</scope>
</reference>
<feature type="compositionally biased region" description="Acidic residues" evidence="1">
    <location>
        <begin position="137"/>
        <end position="151"/>
    </location>
</feature>
<protein>
    <submittedName>
        <fullName evidence="2">Uncharacterized protein</fullName>
    </submittedName>
</protein>
<feature type="compositionally biased region" description="Low complexity" evidence="1">
    <location>
        <begin position="84"/>
        <end position="101"/>
    </location>
</feature>
<evidence type="ECO:0000313" key="2">
    <source>
        <dbReference type="EnsemblPlants" id="OPUNC04G28370.1"/>
    </source>
</evidence>
<reference evidence="2" key="2">
    <citation type="submission" date="2018-05" db="EMBL/GenBank/DDBJ databases">
        <title>OpunRS2 (Oryza punctata Reference Sequence Version 2).</title>
        <authorList>
            <person name="Zhang J."/>
            <person name="Kudrna D."/>
            <person name="Lee S."/>
            <person name="Talag J."/>
            <person name="Welchert J."/>
            <person name="Wing R.A."/>
        </authorList>
    </citation>
    <scope>NUCLEOTIDE SEQUENCE [LARGE SCALE GENOMIC DNA]</scope>
</reference>
<accession>A0A0E0KXA4</accession>